<keyword evidence="3" id="KW-1185">Reference proteome</keyword>
<dbReference type="Gene3D" id="1.10.260.40">
    <property type="entry name" value="lambda repressor-like DNA-binding domains"/>
    <property type="match status" value="1"/>
</dbReference>
<dbReference type="SUPFAM" id="SSF47413">
    <property type="entry name" value="lambda repressor-like DNA-binding domains"/>
    <property type="match status" value="1"/>
</dbReference>
<accession>A0ABQ5X087</accession>
<proteinExistence type="predicted"/>
<comment type="caution">
    <text evidence="2">The sequence shown here is derived from an EMBL/GenBank/DDBJ whole genome shotgun (WGS) entry which is preliminary data.</text>
</comment>
<dbReference type="Proteomes" id="UP001156672">
    <property type="component" value="Unassembled WGS sequence"/>
</dbReference>
<evidence type="ECO:0000313" key="3">
    <source>
        <dbReference type="Proteomes" id="UP001156672"/>
    </source>
</evidence>
<evidence type="ECO:0000256" key="1">
    <source>
        <dbReference type="SAM" id="MobiDB-lite"/>
    </source>
</evidence>
<evidence type="ECO:0008006" key="4">
    <source>
        <dbReference type="Google" id="ProtNLM"/>
    </source>
</evidence>
<protein>
    <recommendedName>
        <fullName evidence="4">HTH cro/C1-type domain-containing protein</fullName>
    </recommendedName>
</protein>
<dbReference type="EMBL" id="BSNW01000016">
    <property type="protein sequence ID" value="GLQ69177.1"/>
    <property type="molecule type" value="Genomic_DNA"/>
</dbReference>
<gene>
    <name evidence="2" type="ORF">GCM10007866_16280</name>
</gene>
<dbReference type="InterPro" id="IPR001387">
    <property type="entry name" value="Cro/C1-type_HTH"/>
</dbReference>
<sequence>MTKIPTPTEIEAAAKSSGRSMRDVCTNAGVAVSTWTRWKRGTTSPRIDVVERIAAAALPTRAKRKEVA</sequence>
<name>A0ABQ5X087_9PROT</name>
<evidence type="ECO:0000313" key="2">
    <source>
        <dbReference type="EMBL" id="GLQ69177.1"/>
    </source>
</evidence>
<dbReference type="CDD" id="cd00093">
    <property type="entry name" value="HTH_XRE"/>
    <property type="match status" value="1"/>
</dbReference>
<organism evidence="2 3">
    <name type="scientific">Gluconobacter albidus</name>
    <dbReference type="NCBI Taxonomy" id="318683"/>
    <lineage>
        <taxon>Bacteria</taxon>
        <taxon>Pseudomonadati</taxon>
        <taxon>Pseudomonadota</taxon>
        <taxon>Alphaproteobacteria</taxon>
        <taxon>Acetobacterales</taxon>
        <taxon>Acetobacteraceae</taxon>
        <taxon>Gluconobacter</taxon>
    </lineage>
</organism>
<feature type="region of interest" description="Disordered" evidence="1">
    <location>
        <begin position="1"/>
        <end position="20"/>
    </location>
</feature>
<reference evidence="3" key="1">
    <citation type="journal article" date="2019" name="Int. J. Syst. Evol. Microbiol.">
        <title>The Global Catalogue of Microorganisms (GCM) 10K type strain sequencing project: providing services to taxonomists for standard genome sequencing and annotation.</title>
        <authorList>
            <consortium name="The Broad Institute Genomics Platform"/>
            <consortium name="The Broad Institute Genome Sequencing Center for Infectious Disease"/>
            <person name="Wu L."/>
            <person name="Ma J."/>
        </authorList>
    </citation>
    <scope>NUCLEOTIDE SEQUENCE [LARGE SCALE GENOMIC DNA]</scope>
    <source>
        <strain evidence="3">NBRC 3250</strain>
    </source>
</reference>
<dbReference type="InterPro" id="IPR010982">
    <property type="entry name" value="Lambda_DNA-bd_dom_sf"/>
</dbReference>